<dbReference type="InterPro" id="IPR000515">
    <property type="entry name" value="MetI-like"/>
</dbReference>
<evidence type="ECO:0000256" key="8">
    <source>
        <dbReference type="ARBA" id="ARBA00023136"/>
    </source>
</evidence>
<accession>A0A0J1FXA3</accession>
<dbReference type="PATRIC" id="fig|476652.3.peg.415"/>
<dbReference type="GO" id="GO:0005886">
    <property type="term" value="C:plasma membrane"/>
    <property type="evidence" value="ECO:0007669"/>
    <property type="project" value="UniProtKB-SubCell"/>
</dbReference>
<gene>
    <name evidence="11" type="primary">pstA</name>
    <name evidence="11" type="ORF">DEAC_c04140</name>
</gene>
<dbReference type="AlphaFoldDB" id="A0A0J1FXA3"/>
<proteinExistence type="inferred from homology"/>
<evidence type="ECO:0000313" key="11">
    <source>
        <dbReference type="EMBL" id="KLU68005.1"/>
    </source>
</evidence>
<keyword evidence="7 9" id="KW-1133">Transmembrane helix</keyword>
<dbReference type="Proteomes" id="UP000036356">
    <property type="component" value="Unassembled WGS sequence"/>
</dbReference>
<comment type="similarity">
    <text evidence="2 9">Belongs to the binding-protein-dependent transport system permease family. CysTW subfamily.</text>
</comment>
<dbReference type="GO" id="GO:0005315">
    <property type="term" value="F:phosphate transmembrane transporter activity"/>
    <property type="evidence" value="ECO:0007669"/>
    <property type="project" value="InterPro"/>
</dbReference>
<evidence type="ECO:0000256" key="5">
    <source>
        <dbReference type="ARBA" id="ARBA00022592"/>
    </source>
</evidence>
<dbReference type="Pfam" id="PF00528">
    <property type="entry name" value="BPD_transp_1"/>
    <property type="match status" value="1"/>
</dbReference>
<sequence length="279" mass="30144">MINTRRNFVNKLMLGLFSVATFVALVPLFALLGYVIKNGITSLNLDFFTKLPAVMGMSGGGMANAIAGTLILIAIASIIGIPIGILVAIYLTEYDRYSWLSTTVRFTTDVLTGIPSIIIGIVVSMAIVAKTKHFSAFAGGVSLAVIMIPLVIRSTEEMLKLVPHAIREAGYALGISQRRIILNIVLPTAAKGIITGAMLAVARVSGETAPLLFTALGNQYWTHSLFKDPIASLPVQIYTYATSPYDEWHRQAWAGSLVLIAIILCLNLIARFAFRSRSN</sequence>
<feature type="transmembrane region" description="Helical" evidence="9">
    <location>
        <begin position="65"/>
        <end position="89"/>
    </location>
</feature>
<evidence type="ECO:0000256" key="6">
    <source>
        <dbReference type="ARBA" id="ARBA00022692"/>
    </source>
</evidence>
<evidence type="ECO:0000256" key="9">
    <source>
        <dbReference type="RuleBase" id="RU363043"/>
    </source>
</evidence>
<dbReference type="NCBIfam" id="TIGR00974">
    <property type="entry name" value="3a0107s02c"/>
    <property type="match status" value="1"/>
</dbReference>
<evidence type="ECO:0000256" key="3">
    <source>
        <dbReference type="ARBA" id="ARBA00022448"/>
    </source>
</evidence>
<dbReference type="PANTHER" id="PTHR42922">
    <property type="entry name" value="PHOSPHATE TRANSPORT SYSTEM PERMEASE PROTEIN PSTA"/>
    <property type="match status" value="1"/>
</dbReference>
<feature type="transmembrane region" description="Helical" evidence="9">
    <location>
        <begin position="134"/>
        <end position="152"/>
    </location>
</feature>
<feature type="transmembrane region" description="Helical" evidence="9">
    <location>
        <begin position="110"/>
        <end position="128"/>
    </location>
</feature>
<evidence type="ECO:0000256" key="1">
    <source>
        <dbReference type="ARBA" id="ARBA00004651"/>
    </source>
</evidence>
<feature type="transmembrane region" description="Helical" evidence="9">
    <location>
        <begin position="12"/>
        <end position="36"/>
    </location>
</feature>
<comment type="caution">
    <text evidence="11">The sequence shown here is derived from an EMBL/GenBank/DDBJ whole genome shotgun (WGS) entry which is preliminary data.</text>
</comment>
<keyword evidence="5" id="KW-0592">Phosphate transport</keyword>
<comment type="subcellular location">
    <subcellularLocation>
        <location evidence="1 9">Cell membrane</location>
        <topology evidence="1 9">Multi-pass membrane protein</topology>
    </subcellularLocation>
</comment>
<reference evidence="11 12" key="1">
    <citation type="submission" date="2015-06" db="EMBL/GenBank/DDBJ databases">
        <title>Draft genome of the moderately acidophilic sulfate reducer Candidatus Desulfosporosinus acididurans strain M1.</title>
        <authorList>
            <person name="Poehlein A."/>
            <person name="Petzsch P."/>
            <person name="Johnson B.D."/>
            <person name="Schloemann M."/>
            <person name="Daniel R."/>
            <person name="Muehling M."/>
        </authorList>
    </citation>
    <scope>NUCLEOTIDE SEQUENCE [LARGE SCALE GENOMIC DNA]</scope>
    <source>
        <strain evidence="11 12">M1</strain>
    </source>
</reference>
<evidence type="ECO:0000256" key="4">
    <source>
        <dbReference type="ARBA" id="ARBA00022475"/>
    </source>
</evidence>
<keyword evidence="3" id="KW-0813">Transport</keyword>
<protein>
    <recommendedName>
        <fullName evidence="9">Phosphate transport system permease protein PstA</fullName>
    </recommendedName>
</protein>
<dbReference type="InterPro" id="IPR051408">
    <property type="entry name" value="Phosphate_transprt_permease"/>
</dbReference>
<organism evidence="11 12">
    <name type="scientific">Desulfosporosinus acididurans</name>
    <dbReference type="NCBI Taxonomy" id="476652"/>
    <lineage>
        <taxon>Bacteria</taxon>
        <taxon>Bacillati</taxon>
        <taxon>Bacillota</taxon>
        <taxon>Clostridia</taxon>
        <taxon>Eubacteriales</taxon>
        <taxon>Desulfitobacteriaceae</taxon>
        <taxon>Desulfosporosinus</taxon>
    </lineage>
</organism>
<evidence type="ECO:0000256" key="2">
    <source>
        <dbReference type="ARBA" id="ARBA00007069"/>
    </source>
</evidence>
<feature type="domain" description="ABC transmembrane type-1" evidence="10">
    <location>
        <begin position="66"/>
        <end position="270"/>
    </location>
</feature>
<keyword evidence="4 9" id="KW-1003">Cell membrane</keyword>
<keyword evidence="12" id="KW-1185">Reference proteome</keyword>
<dbReference type="PANTHER" id="PTHR42922:SF1">
    <property type="entry name" value="PHOSPHATE TRANSPORT SYSTEM PERMEASE PROTEIN PSTA"/>
    <property type="match status" value="1"/>
</dbReference>
<dbReference type="STRING" id="476652.DEAC_c04140"/>
<feature type="transmembrane region" description="Helical" evidence="9">
    <location>
        <begin position="180"/>
        <end position="202"/>
    </location>
</feature>
<keyword evidence="8 9" id="KW-0472">Membrane</keyword>
<dbReference type="PROSITE" id="PS50928">
    <property type="entry name" value="ABC_TM1"/>
    <property type="match status" value="1"/>
</dbReference>
<evidence type="ECO:0000256" key="7">
    <source>
        <dbReference type="ARBA" id="ARBA00022989"/>
    </source>
</evidence>
<dbReference type="Gene3D" id="1.10.3720.10">
    <property type="entry name" value="MetI-like"/>
    <property type="match status" value="1"/>
</dbReference>
<feature type="transmembrane region" description="Helical" evidence="9">
    <location>
        <begin position="252"/>
        <end position="274"/>
    </location>
</feature>
<keyword evidence="6 9" id="KW-0812">Transmembrane</keyword>
<dbReference type="InterPro" id="IPR035906">
    <property type="entry name" value="MetI-like_sf"/>
</dbReference>
<dbReference type="CDD" id="cd06261">
    <property type="entry name" value="TM_PBP2"/>
    <property type="match status" value="1"/>
</dbReference>
<name>A0A0J1FXA3_9FIRM</name>
<dbReference type="InterPro" id="IPR005672">
    <property type="entry name" value="Phosphate_PstA"/>
</dbReference>
<dbReference type="EMBL" id="LDZY01000001">
    <property type="protein sequence ID" value="KLU68005.1"/>
    <property type="molecule type" value="Genomic_DNA"/>
</dbReference>
<evidence type="ECO:0000259" key="10">
    <source>
        <dbReference type="PROSITE" id="PS50928"/>
    </source>
</evidence>
<dbReference type="RefSeq" id="WP_047808327.1">
    <property type="nucleotide sequence ID" value="NZ_LDZY01000001.1"/>
</dbReference>
<dbReference type="SUPFAM" id="SSF161098">
    <property type="entry name" value="MetI-like"/>
    <property type="match status" value="1"/>
</dbReference>
<evidence type="ECO:0000313" key="12">
    <source>
        <dbReference type="Proteomes" id="UP000036356"/>
    </source>
</evidence>
<dbReference type="GO" id="GO:0035435">
    <property type="term" value="P:phosphate ion transmembrane transport"/>
    <property type="evidence" value="ECO:0007669"/>
    <property type="project" value="InterPro"/>
</dbReference>